<evidence type="ECO:0000313" key="1">
    <source>
        <dbReference type="EMBL" id="RMZ73118.1"/>
    </source>
</evidence>
<keyword evidence="2" id="KW-1185">Reference proteome</keyword>
<dbReference type="AlphaFoldDB" id="A0A3M7MF74"/>
<dbReference type="GO" id="GO:0004386">
    <property type="term" value="F:helicase activity"/>
    <property type="evidence" value="ECO:0007669"/>
    <property type="project" value="UniProtKB-KW"/>
</dbReference>
<organism evidence="1 2">
    <name type="scientific">Pyrenophora seminiperda CCB06</name>
    <dbReference type="NCBI Taxonomy" id="1302712"/>
    <lineage>
        <taxon>Eukaryota</taxon>
        <taxon>Fungi</taxon>
        <taxon>Dikarya</taxon>
        <taxon>Ascomycota</taxon>
        <taxon>Pezizomycotina</taxon>
        <taxon>Dothideomycetes</taxon>
        <taxon>Pleosporomycetidae</taxon>
        <taxon>Pleosporales</taxon>
        <taxon>Pleosporineae</taxon>
        <taxon>Pleosporaceae</taxon>
        <taxon>Pyrenophora</taxon>
    </lineage>
</organism>
<dbReference type="Proteomes" id="UP000265663">
    <property type="component" value="Unassembled WGS sequence"/>
</dbReference>
<evidence type="ECO:0000313" key="2">
    <source>
        <dbReference type="Proteomes" id="UP000265663"/>
    </source>
</evidence>
<name>A0A3M7MF74_9PLEO</name>
<dbReference type="OrthoDB" id="3485856at2759"/>
<keyword evidence="1" id="KW-0378">Hydrolase</keyword>
<gene>
    <name evidence="1" type="ORF">GMOD_00009635</name>
</gene>
<sequence length="250" mass="28415">MTSWSATTIHSLHDTAQHTVIQKSHIMPDQHITLPSSFTQQPLMHPPTEKRPFAQAQQVIALFRDKMAGTHREQDPWKEFQLAPGEYTEIERLLSLDEELWGYVDDKVRHTTLYLPVENTSSNAESRHNPDAAFRHQDAKYPGVILECSYAQKRKAINLLAETYLLDSNASVRVVIGLDIGYGIEKKSEPTLSVWRPRISHTADGDELRAVKVVADEANQPIILVYNFAWLTSPVKSLHTVEELRKNGLK</sequence>
<reference evidence="1 2" key="1">
    <citation type="journal article" date="2014" name="PLoS ONE">
        <title>De novo Genome Assembly of the Fungal Plant Pathogen Pyrenophora semeniperda.</title>
        <authorList>
            <person name="Soliai M.M."/>
            <person name="Meyer S.E."/>
            <person name="Udall J.A."/>
            <person name="Elzinga D.E."/>
            <person name="Hermansen R.A."/>
            <person name="Bodily P.M."/>
            <person name="Hart A.A."/>
            <person name="Coleman C.E."/>
        </authorList>
    </citation>
    <scope>NUCLEOTIDE SEQUENCE [LARGE SCALE GENOMIC DNA]</scope>
    <source>
        <strain evidence="1 2">CCB06</strain>
        <tissue evidence="1">Mycelium</tissue>
    </source>
</reference>
<proteinExistence type="predicted"/>
<accession>A0A3M7MF74</accession>
<keyword evidence="1" id="KW-0547">Nucleotide-binding</keyword>
<dbReference type="EMBL" id="KE747838">
    <property type="protein sequence ID" value="RMZ73118.1"/>
    <property type="molecule type" value="Genomic_DNA"/>
</dbReference>
<keyword evidence="1" id="KW-0347">Helicase</keyword>
<keyword evidence="1" id="KW-0067">ATP-binding</keyword>
<protein>
    <submittedName>
        <fullName evidence="1">RecQ family helicase</fullName>
    </submittedName>
</protein>